<dbReference type="Pfam" id="PF12796">
    <property type="entry name" value="Ank_2"/>
    <property type="match status" value="1"/>
</dbReference>
<dbReference type="Gene3D" id="1.25.40.20">
    <property type="entry name" value="Ankyrin repeat-containing domain"/>
    <property type="match status" value="2"/>
</dbReference>
<dbReference type="OrthoDB" id="194358at2759"/>
<sequence>MSSIPVEEIFNALTEENISEAKKYIDSIGIPLAYFNSLGIIDVLLYVIDQNLNYETTKFVIDECQYDTLDYTFKNPGIGTETPLISALTNCNREIADLLIKNGASINYLINSLSLMHYLEGYNILPKKILKYLINKSFNLQKIDSFLINSFESEILKKLFKYAIFDNAFIFKILTIYKQKEPLSDKQLKNIIANEKNKITIENDCLDDIKEHLIEIFKKGDKELLENYIDNTTLELEEINDENFDILMNAIENSDSCELIQYIIDTVPYTDLNYDLPLNKEYKTPISTAISYNHFKVADFLISKGADLNYKLVNDNTKSSNEILLYLYRNNFLNFDNLKYTLNKKILNKIKENAKGLYVTHSLIYNLIKQTENEMTEYIIRTLHFPVTINQYRVALIANNYDMVDLLYEIDKSEEISKLLKLIEALTKCSTEKSYLLSKKTKYDKIKSAADMHFQNEKERQAQLSKAKLSSIKNYVEDM</sequence>
<dbReference type="Proteomes" id="UP000193920">
    <property type="component" value="Unassembled WGS sequence"/>
</dbReference>
<keyword evidence="1" id="KW-0040">ANK repeat</keyword>
<dbReference type="EMBL" id="MCOG01000091">
    <property type="protein sequence ID" value="ORY53317.1"/>
    <property type="molecule type" value="Genomic_DNA"/>
</dbReference>
<keyword evidence="3" id="KW-1185">Reference proteome</keyword>
<evidence type="ECO:0000313" key="2">
    <source>
        <dbReference type="EMBL" id="ORY53317.1"/>
    </source>
</evidence>
<dbReference type="PROSITE" id="PS50297">
    <property type="entry name" value="ANK_REP_REGION"/>
    <property type="match status" value="1"/>
</dbReference>
<dbReference type="InterPro" id="IPR002110">
    <property type="entry name" value="Ankyrin_rpt"/>
</dbReference>
<name>A0A1Y2D285_9FUNG</name>
<dbReference type="InterPro" id="IPR036770">
    <property type="entry name" value="Ankyrin_rpt-contain_sf"/>
</dbReference>
<feature type="repeat" description="ANK" evidence="1">
    <location>
        <begin position="281"/>
        <end position="313"/>
    </location>
</feature>
<reference evidence="2 3" key="1">
    <citation type="submission" date="2016-08" db="EMBL/GenBank/DDBJ databases">
        <title>A Parts List for Fungal Cellulosomes Revealed by Comparative Genomics.</title>
        <authorList>
            <consortium name="DOE Joint Genome Institute"/>
            <person name="Haitjema C.H."/>
            <person name="Gilmore S.P."/>
            <person name="Henske J.K."/>
            <person name="Solomon K.V."/>
            <person name="De Groot R."/>
            <person name="Kuo A."/>
            <person name="Mondo S.J."/>
            <person name="Salamov A.A."/>
            <person name="Labutti K."/>
            <person name="Zhao Z."/>
            <person name="Chiniquy J."/>
            <person name="Barry K."/>
            <person name="Brewer H.M."/>
            <person name="Purvine S.O."/>
            <person name="Wright A.T."/>
            <person name="Boxma B."/>
            <person name="Van Alen T."/>
            <person name="Hackstein J.H."/>
            <person name="Baker S.E."/>
            <person name="Grigoriev I.V."/>
            <person name="O'Malley M.A."/>
        </authorList>
    </citation>
    <scope>NUCLEOTIDE SEQUENCE [LARGE SCALE GENOMIC DNA]</scope>
    <source>
        <strain evidence="2 3">G1</strain>
    </source>
</reference>
<protein>
    <submittedName>
        <fullName evidence="2">Uncharacterized protein</fullName>
    </submittedName>
</protein>
<proteinExistence type="predicted"/>
<evidence type="ECO:0000313" key="3">
    <source>
        <dbReference type="Proteomes" id="UP000193920"/>
    </source>
</evidence>
<dbReference type="SMART" id="SM00248">
    <property type="entry name" value="ANK"/>
    <property type="match status" value="3"/>
</dbReference>
<dbReference type="PROSITE" id="PS50088">
    <property type="entry name" value="ANK_REPEAT"/>
    <property type="match status" value="1"/>
</dbReference>
<dbReference type="AlphaFoldDB" id="A0A1Y2D285"/>
<gene>
    <name evidence="2" type="ORF">LY90DRAFT_702574</name>
</gene>
<comment type="caution">
    <text evidence="2">The sequence shown here is derived from an EMBL/GenBank/DDBJ whole genome shotgun (WGS) entry which is preliminary data.</text>
</comment>
<dbReference type="SUPFAM" id="SSF48403">
    <property type="entry name" value="Ankyrin repeat"/>
    <property type="match status" value="1"/>
</dbReference>
<organism evidence="2 3">
    <name type="scientific">Neocallimastix californiae</name>
    <dbReference type="NCBI Taxonomy" id="1754190"/>
    <lineage>
        <taxon>Eukaryota</taxon>
        <taxon>Fungi</taxon>
        <taxon>Fungi incertae sedis</taxon>
        <taxon>Chytridiomycota</taxon>
        <taxon>Chytridiomycota incertae sedis</taxon>
        <taxon>Neocallimastigomycetes</taxon>
        <taxon>Neocallimastigales</taxon>
        <taxon>Neocallimastigaceae</taxon>
        <taxon>Neocallimastix</taxon>
    </lineage>
</organism>
<evidence type="ECO:0000256" key="1">
    <source>
        <dbReference type="PROSITE-ProRule" id="PRU00023"/>
    </source>
</evidence>
<accession>A0A1Y2D285</accession>